<evidence type="ECO:0000256" key="1">
    <source>
        <dbReference type="ARBA" id="ARBA00022679"/>
    </source>
</evidence>
<accession>A0ABP7TI23</accession>
<dbReference type="PANTHER" id="PTHR43626">
    <property type="entry name" value="ACYL-COA N-ACYLTRANSFERASE"/>
    <property type="match status" value="1"/>
</dbReference>
<dbReference type="PROSITE" id="PS51186">
    <property type="entry name" value="GNAT"/>
    <property type="match status" value="1"/>
</dbReference>
<dbReference type="Proteomes" id="UP001501747">
    <property type="component" value="Unassembled WGS sequence"/>
</dbReference>
<dbReference type="PANTHER" id="PTHR43626:SF4">
    <property type="entry name" value="GCN5-RELATED N-ACETYLTRANSFERASE 2, CHLOROPLASTIC"/>
    <property type="match status" value="1"/>
</dbReference>
<name>A0ABP7TI23_9PSEU</name>
<gene>
    <name evidence="4" type="ORF">GCM10022247_59060</name>
</gene>
<dbReference type="RefSeq" id="WP_344881815.1">
    <property type="nucleotide sequence ID" value="NZ_BAABAL010000019.1"/>
</dbReference>
<dbReference type="Gene3D" id="3.40.630.30">
    <property type="match status" value="1"/>
</dbReference>
<evidence type="ECO:0000259" key="3">
    <source>
        <dbReference type="PROSITE" id="PS51186"/>
    </source>
</evidence>
<organism evidence="4 5">
    <name type="scientific">Allokutzneria multivorans</name>
    <dbReference type="NCBI Taxonomy" id="1142134"/>
    <lineage>
        <taxon>Bacteria</taxon>
        <taxon>Bacillati</taxon>
        <taxon>Actinomycetota</taxon>
        <taxon>Actinomycetes</taxon>
        <taxon>Pseudonocardiales</taxon>
        <taxon>Pseudonocardiaceae</taxon>
        <taxon>Allokutzneria</taxon>
    </lineage>
</organism>
<evidence type="ECO:0000256" key="2">
    <source>
        <dbReference type="ARBA" id="ARBA00023315"/>
    </source>
</evidence>
<dbReference type="Pfam" id="PF00583">
    <property type="entry name" value="Acetyltransf_1"/>
    <property type="match status" value="1"/>
</dbReference>
<keyword evidence="5" id="KW-1185">Reference proteome</keyword>
<sequence>MSIDPELSGVTVRRARTSDVPAIKALADKYEGVLLDKDLVTLYEDVQEFWVATDASGFLGCGALHVLWEDLAEIRTIAVDPAAKGKRIGHRIVSKLLDVAEELGLSRIFVLTFETGFFGSHGFVEIDGTPVTPEVYEEIRRSPDVGVAEFLDLPYVKPNTLGNSRMLLMLADRVRDR</sequence>
<evidence type="ECO:0000313" key="5">
    <source>
        <dbReference type="Proteomes" id="UP001501747"/>
    </source>
</evidence>
<reference evidence="5" key="1">
    <citation type="journal article" date="2019" name="Int. J. Syst. Evol. Microbiol.">
        <title>The Global Catalogue of Microorganisms (GCM) 10K type strain sequencing project: providing services to taxonomists for standard genome sequencing and annotation.</title>
        <authorList>
            <consortium name="The Broad Institute Genomics Platform"/>
            <consortium name="The Broad Institute Genome Sequencing Center for Infectious Disease"/>
            <person name="Wu L."/>
            <person name="Ma J."/>
        </authorList>
    </citation>
    <scope>NUCLEOTIDE SEQUENCE [LARGE SCALE GENOMIC DNA]</scope>
    <source>
        <strain evidence="5">JCM 17342</strain>
    </source>
</reference>
<dbReference type="EMBL" id="BAABAL010000019">
    <property type="protein sequence ID" value="GAA4026438.1"/>
    <property type="molecule type" value="Genomic_DNA"/>
</dbReference>
<protein>
    <submittedName>
        <fullName evidence="4">Amino-acid N-acetyltransferase</fullName>
    </submittedName>
</protein>
<dbReference type="NCBIfam" id="NF005921">
    <property type="entry name" value="PRK07922.1"/>
    <property type="match status" value="1"/>
</dbReference>
<dbReference type="SUPFAM" id="SSF55729">
    <property type="entry name" value="Acyl-CoA N-acyltransferases (Nat)"/>
    <property type="match status" value="1"/>
</dbReference>
<dbReference type="InterPro" id="IPR045039">
    <property type="entry name" value="NSI-like"/>
</dbReference>
<dbReference type="InterPro" id="IPR016181">
    <property type="entry name" value="Acyl_CoA_acyltransferase"/>
</dbReference>
<dbReference type="InterPro" id="IPR000182">
    <property type="entry name" value="GNAT_dom"/>
</dbReference>
<keyword evidence="2" id="KW-0012">Acyltransferase</keyword>
<dbReference type="CDD" id="cd04301">
    <property type="entry name" value="NAT_SF"/>
    <property type="match status" value="1"/>
</dbReference>
<evidence type="ECO:0000313" key="4">
    <source>
        <dbReference type="EMBL" id="GAA4026438.1"/>
    </source>
</evidence>
<keyword evidence="1" id="KW-0808">Transferase</keyword>
<comment type="caution">
    <text evidence="4">The sequence shown here is derived from an EMBL/GenBank/DDBJ whole genome shotgun (WGS) entry which is preliminary data.</text>
</comment>
<feature type="domain" description="N-acetyltransferase" evidence="3">
    <location>
        <begin position="10"/>
        <end position="154"/>
    </location>
</feature>
<proteinExistence type="predicted"/>